<protein>
    <submittedName>
        <fullName evidence="3">Uncharacterized protein</fullName>
    </submittedName>
</protein>
<proteinExistence type="predicted"/>
<dbReference type="Proteomes" id="UP000327013">
    <property type="component" value="Unassembled WGS sequence"/>
</dbReference>
<feature type="transmembrane region" description="Helical" evidence="2">
    <location>
        <begin position="12"/>
        <end position="33"/>
    </location>
</feature>
<dbReference type="PANTHER" id="PTHR28229">
    <property type="entry name" value="TRANSLOCATION PROTEIN SEC66"/>
    <property type="match status" value="1"/>
</dbReference>
<dbReference type="EMBL" id="VIBQ01000070">
    <property type="protein sequence ID" value="KAB8596108.1"/>
    <property type="molecule type" value="Genomic_DNA"/>
</dbReference>
<evidence type="ECO:0000313" key="3">
    <source>
        <dbReference type="EMBL" id="KAB8596108.1"/>
    </source>
</evidence>
<keyword evidence="2" id="KW-1133">Transmembrane helix</keyword>
<dbReference type="GO" id="GO:0031207">
    <property type="term" value="C:Sec62/Sec63 complex"/>
    <property type="evidence" value="ECO:0007669"/>
    <property type="project" value="InterPro"/>
</dbReference>
<keyword evidence="4" id="KW-1185">Reference proteome</keyword>
<evidence type="ECO:0000256" key="2">
    <source>
        <dbReference type="SAM" id="Phobius"/>
    </source>
</evidence>
<dbReference type="Pfam" id="PF09802">
    <property type="entry name" value="Sec66"/>
    <property type="match status" value="1"/>
</dbReference>
<accession>A0A5N6L238</accession>
<dbReference type="AlphaFoldDB" id="A0A5N6L238"/>
<dbReference type="PANTHER" id="PTHR28229:SF1">
    <property type="entry name" value="TRANSLOCATION PROTEIN SEC66"/>
    <property type="match status" value="1"/>
</dbReference>
<reference evidence="3 4" key="1">
    <citation type="submission" date="2019-06" db="EMBL/GenBank/DDBJ databases">
        <title>A chromosomal-level reference genome of Carpinus fangiana (Coryloideae, Betulaceae).</title>
        <authorList>
            <person name="Yang X."/>
            <person name="Wang Z."/>
            <person name="Zhang L."/>
            <person name="Hao G."/>
            <person name="Liu J."/>
            <person name="Yang Y."/>
        </authorList>
    </citation>
    <scope>NUCLEOTIDE SEQUENCE [LARGE SCALE GENOMIC DNA]</scope>
    <source>
        <strain evidence="3">Cfa_2016G</strain>
        <tissue evidence="3">Leaf</tissue>
    </source>
</reference>
<dbReference type="OrthoDB" id="73168at2759"/>
<comment type="caution">
    <text evidence="3">The sequence shown here is derived from an EMBL/GenBank/DDBJ whole genome shotgun (WGS) entry which is preliminary data.</text>
</comment>
<keyword evidence="2" id="KW-0812">Transmembrane</keyword>
<name>A0A5N6L238_9ROSI</name>
<feature type="region of interest" description="Disordered" evidence="1">
    <location>
        <begin position="195"/>
        <end position="231"/>
    </location>
</feature>
<gene>
    <name evidence="3" type="ORF">FH972_025817</name>
</gene>
<organism evidence="3 4">
    <name type="scientific">Carpinus fangiana</name>
    <dbReference type="NCBI Taxonomy" id="176857"/>
    <lineage>
        <taxon>Eukaryota</taxon>
        <taxon>Viridiplantae</taxon>
        <taxon>Streptophyta</taxon>
        <taxon>Embryophyta</taxon>
        <taxon>Tracheophyta</taxon>
        <taxon>Spermatophyta</taxon>
        <taxon>Magnoliopsida</taxon>
        <taxon>eudicotyledons</taxon>
        <taxon>Gunneridae</taxon>
        <taxon>Pentapetalae</taxon>
        <taxon>rosids</taxon>
        <taxon>fabids</taxon>
        <taxon>Fagales</taxon>
        <taxon>Betulaceae</taxon>
        <taxon>Carpinus</taxon>
    </lineage>
</organism>
<dbReference type="InterPro" id="IPR018624">
    <property type="entry name" value="Sec66"/>
</dbReference>
<keyword evidence="2" id="KW-0472">Membrane</keyword>
<dbReference type="GO" id="GO:0031204">
    <property type="term" value="P:post-translational protein targeting to membrane, translocation"/>
    <property type="evidence" value="ECO:0007669"/>
    <property type="project" value="InterPro"/>
</dbReference>
<evidence type="ECO:0000313" key="4">
    <source>
        <dbReference type="Proteomes" id="UP000327013"/>
    </source>
</evidence>
<evidence type="ECO:0000256" key="1">
    <source>
        <dbReference type="SAM" id="MobiDB-lite"/>
    </source>
</evidence>
<sequence length="231" mass="25903">MEFDLLSTAKGLVLPLAYLIILVGSLSTFSYLYRRRKAMQAASLQPWFPPHTSRNVYLTLLELQSSDEKNTKVPDSVLRAALLRRAVEDIQRLIQIRAQKPALTQLLQRGAVGDQLMQRFQFAEKEMEAELRDVVQEANALAPQQNWGQTIFQSAGEIAHTEAFKKKLDDIEATRADERERWEVKRKNVSEGFLKELDGVATKKPGSSDDEVLVESGGPDAPLGKGKKPAK</sequence>